<dbReference type="GO" id="GO:0003824">
    <property type="term" value="F:catalytic activity"/>
    <property type="evidence" value="ECO:0007669"/>
    <property type="project" value="UniProtKB-ARBA"/>
</dbReference>
<gene>
    <name evidence="5" type="ORF">NAEGRDRAFT_81188</name>
</gene>
<evidence type="ECO:0000259" key="3">
    <source>
        <dbReference type="PROSITE" id="PS50132"/>
    </source>
</evidence>
<feature type="domain" description="RGS" evidence="3">
    <location>
        <begin position="818"/>
        <end position="912"/>
    </location>
</feature>
<proteinExistence type="predicted"/>
<dbReference type="SUPFAM" id="SSF48097">
    <property type="entry name" value="Regulator of G-protein signaling, RGS"/>
    <property type="match status" value="1"/>
</dbReference>
<feature type="domain" description="CHASE" evidence="4">
    <location>
        <begin position="455"/>
        <end position="543"/>
    </location>
</feature>
<dbReference type="SMART" id="SM01079">
    <property type="entry name" value="CHASE"/>
    <property type="match status" value="1"/>
</dbReference>
<dbReference type="VEuPathDB" id="AmoebaDB:NAEGRDRAFT_81188"/>
<dbReference type="GeneID" id="8860865"/>
<evidence type="ECO:0000259" key="4">
    <source>
        <dbReference type="PROSITE" id="PS50839"/>
    </source>
</evidence>
<dbReference type="InterPro" id="IPR016137">
    <property type="entry name" value="RGS"/>
</dbReference>
<reference evidence="5 6" key="1">
    <citation type="journal article" date="2010" name="Cell">
        <title>The genome of Naegleria gruberi illuminates early eukaryotic versatility.</title>
        <authorList>
            <person name="Fritz-Laylin L.K."/>
            <person name="Prochnik S.E."/>
            <person name="Ginger M.L."/>
            <person name="Dacks J.B."/>
            <person name="Carpenter M.L."/>
            <person name="Field M.C."/>
            <person name="Kuo A."/>
            <person name="Paredez A."/>
            <person name="Chapman J."/>
            <person name="Pham J."/>
            <person name="Shu S."/>
            <person name="Neupane R."/>
            <person name="Cipriano M."/>
            <person name="Mancuso J."/>
            <person name="Tu H."/>
            <person name="Salamov A."/>
            <person name="Lindquist E."/>
            <person name="Shapiro H."/>
            <person name="Lucas S."/>
            <person name="Grigoriev I.V."/>
            <person name="Cande W.Z."/>
            <person name="Fulton C."/>
            <person name="Rokhsar D.S."/>
            <person name="Dawson S.C."/>
        </authorList>
    </citation>
    <scope>NUCLEOTIDE SEQUENCE [LARGE SCALE GENOMIC DNA]</scope>
    <source>
        <strain evidence="5 6">NEG-M</strain>
    </source>
</reference>
<feature type="transmembrane region" description="Helical" evidence="2">
    <location>
        <begin position="352"/>
        <end position="377"/>
    </location>
</feature>
<evidence type="ECO:0000256" key="2">
    <source>
        <dbReference type="SAM" id="Phobius"/>
    </source>
</evidence>
<keyword evidence="2" id="KW-0472">Membrane</keyword>
<name>D2VTQ7_NAEGR</name>
<feature type="region of interest" description="Disordered" evidence="1">
    <location>
        <begin position="1"/>
        <end position="35"/>
    </location>
</feature>
<organism evidence="6">
    <name type="scientific">Naegleria gruberi</name>
    <name type="common">Amoeba</name>
    <dbReference type="NCBI Taxonomy" id="5762"/>
    <lineage>
        <taxon>Eukaryota</taxon>
        <taxon>Discoba</taxon>
        <taxon>Heterolobosea</taxon>
        <taxon>Tetramitia</taxon>
        <taxon>Eutetramitia</taxon>
        <taxon>Vahlkampfiidae</taxon>
        <taxon>Naegleria</taxon>
    </lineage>
</organism>
<keyword evidence="6" id="KW-1185">Reference proteome</keyword>
<keyword evidence="2" id="KW-0812">Transmembrane</keyword>
<protein>
    <submittedName>
        <fullName evidence="5">Predicted protein</fullName>
    </submittedName>
</protein>
<dbReference type="InterPro" id="IPR036305">
    <property type="entry name" value="RGS_sf"/>
</dbReference>
<evidence type="ECO:0000256" key="1">
    <source>
        <dbReference type="SAM" id="MobiDB-lite"/>
    </source>
</evidence>
<dbReference type="Proteomes" id="UP000006671">
    <property type="component" value="Unassembled WGS sequence"/>
</dbReference>
<keyword evidence="2" id="KW-1133">Transmembrane helix</keyword>
<evidence type="ECO:0000313" key="5">
    <source>
        <dbReference type="EMBL" id="EFC39695.1"/>
    </source>
</evidence>
<dbReference type="AlphaFoldDB" id="D2VTQ7"/>
<dbReference type="KEGG" id="ngr:NAEGRDRAFT_81188"/>
<accession>D2VTQ7</accession>
<sequence length="960" mass="109734">MNDPSNTFPAASQPSTTDDNNHGDDEVVVNNSSSTTLFPTFPPSLSSTINNTSSLLINNNNSLFSFQPLQSNPPIPSSSFFNTSSNNNSSSSFFHHNDNNSNKTNFFSSSTFEIKNNNNTQLRAATKEEQHQQHVITSPLSPISLRLTSASNNNNNNCTGINNNMNINNNESTERSLTIFKALNNNNNNTNNNFNHINNNNINNKEARSSSERIGRQNVNNIFSSPSHANSNNIHNNNTSPLFSLQSNSNNREMEIDTSGLLDSERVSFSISTSTTSNPINSLPIPYQTGVADSTLHIATESSYSENSHNLLNNSYDNINPSEEVIRKTRHQIETVENWVRRASFYYLVKGLSIGLLIFLFLSLFVAVLVGLATFALEEMRTKSIRETAKYNCFMADSAIKKRIEVTITALDNIRETVISWDYNVDPDKFDEFAMKTSQYQYFNIIHTFGMTRNYTLTEVYPMNVLKSLVGQEIGIEPNHREQLQIAIETNSTTIYGPFLTINNQYSLMAQQPILDFNLNFWGFSLVVLEFGEIFQQVNLTSLLENYSIRFYDNKQGMVFYQRLLSEHKNYDLNNLENAQFIYEAINITIIDTTWEMLLIPIDYHDSSVLTLEILIPIIIVVFGLLAILISSISFSRYTLRVRADKETLEIFASTDETLKKEIVEFVENTLKKVENYVKEENNLIECINSLDPLVTLFIDESALINTVNRPFLTLFGYNDESELENVDLQQILPLFDITDVYKTHEKTPAQDREYILHFPYVEGCKKFGARIKLSLSLTFSNTSITEPVFCTILLKPSESLLNNIPIDEEITENTSKFMKTIIENKSNMMSFIDFLKKKRRQDDRNIIFIQNVKAYKVMKNIQERNSYMEEIITDCIICKPNERLYDVSPEAFDSFHKKVRESSEDKSGVFDALVVIVIQNFFLLNVFDSWQKERTRKEAPLKNLFDPILKSKTKLSNIN</sequence>
<dbReference type="PROSITE" id="PS50132">
    <property type="entry name" value="RGS"/>
    <property type="match status" value="1"/>
</dbReference>
<evidence type="ECO:0000313" key="6">
    <source>
        <dbReference type="Proteomes" id="UP000006671"/>
    </source>
</evidence>
<dbReference type="InParanoid" id="D2VTQ7"/>
<dbReference type="InterPro" id="IPR006189">
    <property type="entry name" value="CHASE_dom"/>
</dbReference>
<feature type="compositionally biased region" description="Polar residues" evidence="1">
    <location>
        <begin position="1"/>
        <end position="18"/>
    </location>
</feature>
<feature type="transmembrane region" description="Helical" evidence="2">
    <location>
        <begin position="614"/>
        <end position="635"/>
    </location>
</feature>
<dbReference type="PROSITE" id="PS50839">
    <property type="entry name" value="CHASE"/>
    <property type="match status" value="1"/>
</dbReference>
<dbReference type="EMBL" id="GG738897">
    <property type="protein sequence ID" value="EFC39695.1"/>
    <property type="molecule type" value="Genomic_DNA"/>
</dbReference>
<dbReference type="RefSeq" id="XP_002672439.1">
    <property type="nucleotide sequence ID" value="XM_002672393.1"/>
</dbReference>